<keyword evidence="1" id="KW-0378">Hydrolase</keyword>
<dbReference type="SUPFAM" id="SSF56784">
    <property type="entry name" value="HAD-like"/>
    <property type="match status" value="1"/>
</dbReference>
<comment type="caution">
    <text evidence="1">The sequence shown here is derived from an EMBL/GenBank/DDBJ whole genome shotgun (WGS) entry which is preliminary data.</text>
</comment>
<reference evidence="2" key="1">
    <citation type="submission" date="2019-10" db="EMBL/GenBank/DDBJ databases">
        <title>Streptomyces sp. nov., a novel actinobacterium isolated from alkaline environment.</title>
        <authorList>
            <person name="Golinska P."/>
        </authorList>
    </citation>
    <scope>NUCLEOTIDE SEQUENCE [LARGE SCALE GENOMIC DNA]</scope>
    <source>
        <strain evidence="2">DSM 42108</strain>
    </source>
</reference>
<gene>
    <name evidence="1" type="ORF">FOE67_16500</name>
</gene>
<dbReference type="InterPro" id="IPR050155">
    <property type="entry name" value="HAD-like_hydrolase_sf"/>
</dbReference>
<dbReference type="InterPro" id="IPR023198">
    <property type="entry name" value="PGP-like_dom2"/>
</dbReference>
<dbReference type="GO" id="GO:0008967">
    <property type="term" value="F:phosphoglycolate phosphatase activity"/>
    <property type="evidence" value="ECO:0007669"/>
    <property type="project" value="TreeGrafter"/>
</dbReference>
<dbReference type="InterPro" id="IPR023214">
    <property type="entry name" value="HAD_sf"/>
</dbReference>
<proteinExistence type="predicted"/>
<dbReference type="EMBL" id="VKHS01000419">
    <property type="protein sequence ID" value="MBB0231071.1"/>
    <property type="molecule type" value="Genomic_DNA"/>
</dbReference>
<evidence type="ECO:0000313" key="1">
    <source>
        <dbReference type="EMBL" id="MBB0231071.1"/>
    </source>
</evidence>
<dbReference type="AlphaFoldDB" id="A0A7W3T5K3"/>
<dbReference type="PANTHER" id="PTHR43434:SF1">
    <property type="entry name" value="PHOSPHOGLYCOLATE PHOSPHATASE"/>
    <property type="match status" value="1"/>
</dbReference>
<dbReference type="PANTHER" id="PTHR43434">
    <property type="entry name" value="PHOSPHOGLYCOLATE PHOSPHATASE"/>
    <property type="match status" value="1"/>
</dbReference>
<dbReference type="RefSeq" id="WP_182665087.1">
    <property type="nucleotide sequence ID" value="NZ_VKHS01000419.1"/>
</dbReference>
<dbReference type="InterPro" id="IPR036412">
    <property type="entry name" value="HAD-like_sf"/>
</dbReference>
<name>A0A7W3T5K3_9ACTN</name>
<evidence type="ECO:0000313" key="2">
    <source>
        <dbReference type="Proteomes" id="UP000530234"/>
    </source>
</evidence>
<dbReference type="InterPro" id="IPR041492">
    <property type="entry name" value="HAD_2"/>
</dbReference>
<dbReference type="Gene3D" id="3.40.50.1000">
    <property type="entry name" value="HAD superfamily/HAD-like"/>
    <property type="match status" value="1"/>
</dbReference>
<dbReference type="Gene3D" id="1.10.150.240">
    <property type="entry name" value="Putative phosphatase, domain 2"/>
    <property type="match status" value="1"/>
</dbReference>
<dbReference type="GO" id="GO:0006281">
    <property type="term" value="P:DNA repair"/>
    <property type="evidence" value="ECO:0007669"/>
    <property type="project" value="TreeGrafter"/>
</dbReference>
<dbReference type="Pfam" id="PF13419">
    <property type="entry name" value="HAD_2"/>
    <property type="match status" value="1"/>
</dbReference>
<protein>
    <submittedName>
        <fullName evidence="1">HAD hydrolase-like protein</fullName>
    </submittedName>
</protein>
<accession>A0A7W3T5K3</accession>
<sequence>MAMLVFDFDGVLHDSRERAWRCYRQARTEMELGALPDLAGPGDLPLVYRGVLSASLTRWVDFEVAERFCKRHAELTARAAADEPHGLLPELIGPLAGLAAGPGYAVVTGSHHTTVRTLLARDLTEKAMPRILLSRDEPGSKTDRLRDLRTRYGAGAYVGDTGSDVRHAHAAGLSAIAVAYGYASREDLAAAGPDRILATPADLAAWCRAHTGARGVAPAPAPSRAT</sequence>
<keyword evidence="2" id="KW-1185">Reference proteome</keyword>
<organism evidence="1 2">
    <name type="scientific">Streptomyces calidiresistens</name>
    <dbReference type="NCBI Taxonomy" id="1485586"/>
    <lineage>
        <taxon>Bacteria</taxon>
        <taxon>Bacillati</taxon>
        <taxon>Actinomycetota</taxon>
        <taxon>Actinomycetes</taxon>
        <taxon>Kitasatosporales</taxon>
        <taxon>Streptomycetaceae</taxon>
        <taxon>Streptomyces</taxon>
    </lineage>
</organism>
<dbReference type="Proteomes" id="UP000530234">
    <property type="component" value="Unassembled WGS sequence"/>
</dbReference>